<accession>A0ABP1Q2G8</accession>
<sequence length="85" mass="9892">MWLEFELLNLRAGFTNYVNLLNGGTVMVFILVLLFSKFWARKLKITEGRRPTKPRTRSIPGPGHRVFGRVANVLAVNNERYFERP</sequence>
<organism evidence="2 3">
    <name type="scientific">Orchesella dallaii</name>
    <dbReference type="NCBI Taxonomy" id="48710"/>
    <lineage>
        <taxon>Eukaryota</taxon>
        <taxon>Metazoa</taxon>
        <taxon>Ecdysozoa</taxon>
        <taxon>Arthropoda</taxon>
        <taxon>Hexapoda</taxon>
        <taxon>Collembola</taxon>
        <taxon>Entomobryomorpha</taxon>
        <taxon>Entomobryoidea</taxon>
        <taxon>Orchesellidae</taxon>
        <taxon>Orchesellinae</taxon>
        <taxon>Orchesella</taxon>
    </lineage>
</organism>
<gene>
    <name evidence="2" type="ORF">ODALV1_LOCUS6007</name>
</gene>
<comment type="caution">
    <text evidence="2">The sequence shown here is derived from an EMBL/GenBank/DDBJ whole genome shotgun (WGS) entry which is preliminary data.</text>
</comment>
<name>A0ABP1Q2G8_9HEXA</name>
<dbReference type="EMBL" id="CAXLJM020000019">
    <property type="protein sequence ID" value="CAL8085109.1"/>
    <property type="molecule type" value="Genomic_DNA"/>
</dbReference>
<evidence type="ECO:0000313" key="3">
    <source>
        <dbReference type="Proteomes" id="UP001642540"/>
    </source>
</evidence>
<proteinExistence type="predicted"/>
<keyword evidence="3" id="KW-1185">Reference proteome</keyword>
<reference evidence="2 3" key="1">
    <citation type="submission" date="2024-08" db="EMBL/GenBank/DDBJ databases">
        <authorList>
            <person name="Cucini C."/>
            <person name="Frati F."/>
        </authorList>
    </citation>
    <scope>NUCLEOTIDE SEQUENCE [LARGE SCALE GENOMIC DNA]</scope>
</reference>
<dbReference type="Proteomes" id="UP001642540">
    <property type="component" value="Unassembled WGS sequence"/>
</dbReference>
<evidence type="ECO:0000313" key="2">
    <source>
        <dbReference type="EMBL" id="CAL8085109.1"/>
    </source>
</evidence>
<protein>
    <submittedName>
        <fullName evidence="2">Uncharacterized protein</fullName>
    </submittedName>
</protein>
<keyword evidence="1" id="KW-1133">Transmembrane helix</keyword>
<feature type="transmembrane region" description="Helical" evidence="1">
    <location>
        <begin position="20"/>
        <end position="40"/>
    </location>
</feature>
<keyword evidence="1" id="KW-0472">Membrane</keyword>
<evidence type="ECO:0000256" key="1">
    <source>
        <dbReference type="SAM" id="Phobius"/>
    </source>
</evidence>
<keyword evidence="1" id="KW-0812">Transmembrane</keyword>